<evidence type="ECO:0000313" key="1">
    <source>
        <dbReference type="EMBL" id="KAJ8431702.1"/>
    </source>
</evidence>
<keyword evidence="2" id="KW-1185">Reference proteome</keyword>
<evidence type="ECO:0000313" key="2">
    <source>
        <dbReference type="Proteomes" id="UP001153076"/>
    </source>
</evidence>
<dbReference type="EMBL" id="JAKOGI010000668">
    <property type="protein sequence ID" value="KAJ8431702.1"/>
    <property type="molecule type" value="Genomic_DNA"/>
</dbReference>
<comment type="caution">
    <text evidence="1">The sequence shown here is derived from an EMBL/GenBank/DDBJ whole genome shotgun (WGS) entry which is preliminary data.</text>
</comment>
<accession>A0A9Q1JVN7</accession>
<proteinExistence type="predicted"/>
<protein>
    <submittedName>
        <fullName evidence="1">Uncharacterized protein</fullName>
    </submittedName>
</protein>
<dbReference type="Proteomes" id="UP001153076">
    <property type="component" value="Unassembled WGS sequence"/>
</dbReference>
<sequence length="200" mass="23137">MSALVKKVRIKKETLCYRRNGENKCVDVSKDYENYFNATVFEKELGINLPILRSLNLYDRSDREEPLKQVGIFGAVGISQFPYHFDANSPLTNTLHHGTGEVGISLYDLEQIGSLPILGALLLIHTKLCEFHKVKHTYYDLWLDHFYREYMVFFAYREQTNSEKEKVETKKRGSLHISRQERMADLNVIAEGELAAFLAL</sequence>
<dbReference type="AlphaFoldDB" id="A0A9Q1JVN7"/>
<reference evidence="1" key="1">
    <citation type="submission" date="2022-04" db="EMBL/GenBank/DDBJ databases">
        <title>Carnegiea gigantea Genome sequencing and assembly v2.</title>
        <authorList>
            <person name="Copetti D."/>
            <person name="Sanderson M.J."/>
            <person name="Burquez A."/>
            <person name="Wojciechowski M.F."/>
        </authorList>
    </citation>
    <scope>NUCLEOTIDE SEQUENCE</scope>
    <source>
        <strain evidence="1">SGP5-SGP5p</strain>
        <tissue evidence="1">Aerial part</tissue>
    </source>
</reference>
<gene>
    <name evidence="1" type="ORF">Cgig2_022324</name>
</gene>
<name>A0A9Q1JVN7_9CARY</name>
<organism evidence="1 2">
    <name type="scientific">Carnegiea gigantea</name>
    <dbReference type="NCBI Taxonomy" id="171969"/>
    <lineage>
        <taxon>Eukaryota</taxon>
        <taxon>Viridiplantae</taxon>
        <taxon>Streptophyta</taxon>
        <taxon>Embryophyta</taxon>
        <taxon>Tracheophyta</taxon>
        <taxon>Spermatophyta</taxon>
        <taxon>Magnoliopsida</taxon>
        <taxon>eudicotyledons</taxon>
        <taxon>Gunneridae</taxon>
        <taxon>Pentapetalae</taxon>
        <taxon>Caryophyllales</taxon>
        <taxon>Cactineae</taxon>
        <taxon>Cactaceae</taxon>
        <taxon>Cactoideae</taxon>
        <taxon>Echinocereeae</taxon>
        <taxon>Carnegiea</taxon>
    </lineage>
</organism>